<keyword evidence="1" id="KW-0732">Signal</keyword>
<feature type="chain" id="PRO_5043207083" description="Ricin B lectin domain-containing protein" evidence="1">
    <location>
        <begin position="25"/>
        <end position="611"/>
    </location>
</feature>
<dbReference type="CDD" id="cd00161">
    <property type="entry name" value="beta-trefoil_Ricin-like"/>
    <property type="match status" value="1"/>
</dbReference>
<organism evidence="3 6">
    <name type="scientific">Leptospira langatensis</name>
    <dbReference type="NCBI Taxonomy" id="2484983"/>
    <lineage>
        <taxon>Bacteria</taxon>
        <taxon>Pseudomonadati</taxon>
        <taxon>Spirochaetota</taxon>
        <taxon>Spirochaetia</taxon>
        <taxon>Leptospirales</taxon>
        <taxon>Leptospiraceae</taxon>
        <taxon>Leptospira</taxon>
    </lineage>
</organism>
<evidence type="ECO:0000313" key="5">
    <source>
        <dbReference type="Proteomes" id="UP000297273"/>
    </source>
</evidence>
<dbReference type="InterPro" id="IPR035992">
    <property type="entry name" value="Ricin_B-like_lectins"/>
</dbReference>
<keyword evidence="5" id="KW-1185">Reference proteome</keyword>
<dbReference type="Proteomes" id="UP000297946">
    <property type="component" value="Unassembled WGS sequence"/>
</dbReference>
<dbReference type="RefSeq" id="WP_135642268.1">
    <property type="nucleotide sequence ID" value="NZ_RQER01000011.1"/>
</dbReference>
<name>A0A5F1ZX07_9LEPT</name>
<dbReference type="Gene3D" id="2.80.10.50">
    <property type="match status" value="1"/>
</dbReference>
<evidence type="ECO:0000256" key="1">
    <source>
        <dbReference type="SAM" id="SignalP"/>
    </source>
</evidence>
<dbReference type="SMART" id="SM00458">
    <property type="entry name" value="RICIN"/>
    <property type="match status" value="1"/>
</dbReference>
<evidence type="ECO:0000313" key="3">
    <source>
        <dbReference type="EMBL" id="TGJ98411.1"/>
    </source>
</evidence>
<reference evidence="3 6" key="2">
    <citation type="journal article" date="2019" name="PLoS Negl. Trop. Dis.">
        <title>Revisiting the worldwide diversity of Leptospira species in the environment.</title>
        <authorList>
            <person name="Vincent A.T."/>
            <person name="Schiettekatte O."/>
            <person name="Bourhy P."/>
            <person name="Veyrier F.J."/>
            <person name="Picardeau M."/>
        </authorList>
    </citation>
    <scope>NUCLEOTIDE SEQUENCE [LARGE SCALE GENOMIC DNA]</scope>
    <source>
        <strain evidence="4">201702690</strain>
        <strain evidence="3 6">SSW18</strain>
    </source>
</reference>
<dbReference type="EMBL" id="RQGC01000001">
    <property type="protein sequence ID" value="TGL43326.1"/>
    <property type="molecule type" value="Genomic_DNA"/>
</dbReference>
<sequence length="611" mass="66401">MKRKFVQRLSVLAVAGILASVQMACSDKNPGSGSEFAALTGALSSLGNGSGLQGLLGNKTSSVVHAASSYFHTEIYPPHWLQWTTDGSAPIQMDSPFLTQGLRCNGRYCDDVNLLATETSYTQTNSWWTDYFSEEGTNYRICDNNGFVTGIQCSGSYCDNVSLRCSQLNNSGVRTGCYWTAGVSEEGGGKFVAPQSMYVAGASCNGRYCDNMSLYLCQADNGGPTFDMDALAHQYAPRLRFDQETTTGSGDSSKCFPSDAGYYYAQRAAGATPQSLCNKDYSTISNNQVPIYYMASQVGTNAVAIRYWFFYSYQSTCFLSFGNHPADWESMVVLIVNGQLQRVAYFQHGGWYTREPGNYEVVGGTHPVGYAGKNAHGTFHNSGGSGGCLYFDDYRNPGSADYHMDTWNNLQLLSRGSDFPDWMNCTGDSCFDGIGHPIEQTGDLRSMGGCGKDGCGWSSLDADIPFQNDPTGSEYSAITAKHSGRVLDVPGASTSDSVNIDQYSNWNVDNEKWSLESTGDGYYKIIAKHSGKCMDVKGASTSAGTNVVQYSCSGNTNQRFQLLPYSDGFFSIQAKHSSQCLDIAGAAMGDGGLLIQWPCAWTDNEKFKFTR</sequence>
<evidence type="ECO:0000313" key="4">
    <source>
        <dbReference type="EMBL" id="TGL43326.1"/>
    </source>
</evidence>
<dbReference type="Proteomes" id="UP000297273">
    <property type="component" value="Unassembled WGS sequence"/>
</dbReference>
<proteinExistence type="predicted"/>
<dbReference type="PROSITE" id="PS50231">
    <property type="entry name" value="RICIN_B_LECTIN"/>
    <property type="match status" value="1"/>
</dbReference>
<dbReference type="OrthoDB" id="5513218at2"/>
<dbReference type="InterPro" id="IPR000772">
    <property type="entry name" value="Ricin_B_lectin"/>
</dbReference>
<dbReference type="EMBL" id="RQER01000011">
    <property type="protein sequence ID" value="TGJ98411.1"/>
    <property type="molecule type" value="Genomic_DNA"/>
</dbReference>
<feature type="signal peptide" evidence="1">
    <location>
        <begin position="1"/>
        <end position="24"/>
    </location>
</feature>
<evidence type="ECO:0000259" key="2">
    <source>
        <dbReference type="SMART" id="SM00458"/>
    </source>
</evidence>
<evidence type="ECO:0000313" key="6">
    <source>
        <dbReference type="Proteomes" id="UP000297946"/>
    </source>
</evidence>
<feature type="domain" description="Ricin B lectin" evidence="2">
    <location>
        <begin position="473"/>
        <end position="610"/>
    </location>
</feature>
<dbReference type="AlphaFoldDB" id="A0A5F1ZX07"/>
<reference evidence="4" key="1">
    <citation type="submission" date="2018-10" db="EMBL/GenBank/DDBJ databases">
        <authorList>
            <person name="Vincent A.T."/>
            <person name="Schiettekatte O."/>
            <person name="Bourhy P."/>
            <person name="Veyrier F.J."/>
            <person name="Picardeau M."/>
        </authorList>
    </citation>
    <scope>NUCLEOTIDE SEQUENCE</scope>
    <source>
        <strain evidence="4">201702690</strain>
    </source>
</reference>
<dbReference type="Pfam" id="PF14200">
    <property type="entry name" value="RicinB_lectin_2"/>
    <property type="match status" value="1"/>
</dbReference>
<accession>A0A5F1ZX07</accession>
<comment type="caution">
    <text evidence="3">The sequence shown here is derived from an EMBL/GenBank/DDBJ whole genome shotgun (WGS) entry which is preliminary data.</text>
</comment>
<dbReference type="SUPFAM" id="SSF50370">
    <property type="entry name" value="Ricin B-like lectins"/>
    <property type="match status" value="1"/>
</dbReference>
<protein>
    <recommendedName>
        <fullName evidence="2">Ricin B lectin domain-containing protein</fullName>
    </recommendedName>
</protein>
<gene>
    <name evidence="3" type="ORF">EHO57_17575</name>
    <name evidence="4" type="ORF">EHQ53_01435</name>
</gene>